<dbReference type="RefSeq" id="WP_044352689.1">
    <property type="nucleotide sequence ID" value="NZ_AZAC01000078.1"/>
</dbReference>
<name>A0A0D2G7X1_9BACT</name>
<evidence type="ECO:0000313" key="1">
    <source>
        <dbReference type="EMBL" id="KIX11007.1"/>
    </source>
</evidence>
<comment type="caution">
    <text evidence="1">The sequence shown here is derived from an EMBL/GenBank/DDBJ whole genome shotgun (WGS) entry which is preliminary data.</text>
</comment>
<dbReference type="InParanoid" id="A0A0D2G7X1"/>
<dbReference type="EMBL" id="AZAC01000078">
    <property type="protein sequence ID" value="KIX11007.1"/>
    <property type="molecule type" value="Genomic_DNA"/>
</dbReference>
<dbReference type="OrthoDB" id="9837003at2"/>
<keyword evidence="2" id="KW-1185">Reference proteome</keyword>
<reference evidence="1 2" key="1">
    <citation type="submission" date="2013-11" db="EMBL/GenBank/DDBJ databases">
        <title>Metagenomic analysis of a methanogenic consortium involved in long chain n-alkane degradation.</title>
        <authorList>
            <person name="Davidova I.A."/>
            <person name="Callaghan A.V."/>
            <person name="Wawrik B."/>
            <person name="Pruitt S."/>
            <person name="Marks C."/>
            <person name="Duncan K.E."/>
            <person name="Suflita J.M."/>
        </authorList>
    </citation>
    <scope>NUCLEOTIDE SEQUENCE [LARGE SCALE GENOMIC DNA]</scope>
    <source>
        <strain evidence="1 2">SPR</strain>
    </source>
</reference>
<gene>
    <name evidence="1" type="ORF">X474_27050</name>
</gene>
<proteinExistence type="predicted"/>
<accession>A0A0D2G7X1</accession>
<dbReference type="Proteomes" id="UP000032233">
    <property type="component" value="Unassembled WGS sequence"/>
</dbReference>
<sequence>MNIREIIREAQALAAAFAEKGKKEIRLPVFSYADWLGVYKREDDQKAAEAYRELTRKNWYLIEFLKAKGMIPQPVRVEALEFSAWAKGSGHKTGNPHDLAHAVGDYVNKEDAQISPCTHMEFPLGLPEGMPCLATITVFGERPEEPEVMSVVLHRSDGSVLKSLEILANDYSPQQAWQMAMTFLDDHQPLGVLHDKTIRKPQFCSDCNSLLVHVAAREDIEAVMNGQT</sequence>
<dbReference type="STRING" id="1429043.X474_27050"/>
<organism evidence="1 2">
    <name type="scientific">Dethiosulfatarculus sandiegensis</name>
    <dbReference type="NCBI Taxonomy" id="1429043"/>
    <lineage>
        <taxon>Bacteria</taxon>
        <taxon>Pseudomonadati</taxon>
        <taxon>Thermodesulfobacteriota</taxon>
        <taxon>Desulfarculia</taxon>
        <taxon>Desulfarculales</taxon>
        <taxon>Desulfarculaceae</taxon>
        <taxon>Dethiosulfatarculus</taxon>
    </lineage>
</organism>
<evidence type="ECO:0000313" key="2">
    <source>
        <dbReference type="Proteomes" id="UP000032233"/>
    </source>
</evidence>
<protein>
    <submittedName>
        <fullName evidence="1">Uncharacterized protein</fullName>
    </submittedName>
</protein>
<dbReference type="AlphaFoldDB" id="A0A0D2G7X1"/>